<dbReference type="Proteomes" id="UP000030758">
    <property type="component" value="Unassembled WGS sequence"/>
</dbReference>
<protein>
    <submittedName>
        <fullName evidence="2">Uncharacterized protein</fullName>
    </submittedName>
</protein>
<organism evidence="2">
    <name type="scientific">Trichuris suis</name>
    <name type="common">pig whipworm</name>
    <dbReference type="NCBI Taxonomy" id="68888"/>
    <lineage>
        <taxon>Eukaryota</taxon>
        <taxon>Metazoa</taxon>
        <taxon>Ecdysozoa</taxon>
        <taxon>Nematoda</taxon>
        <taxon>Enoplea</taxon>
        <taxon>Dorylaimia</taxon>
        <taxon>Trichinellida</taxon>
        <taxon>Trichuridae</taxon>
        <taxon>Trichuris</taxon>
    </lineage>
</organism>
<dbReference type="EMBL" id="KL363204">
    <property type="protein sequence ID" value="KFD54897.1"/>
    <property type="molecule type" value="Genomic_DNA"/>
</dbReference>
<dbReference type="AlphaFoldDB" id="A0A085MX32"/>
<keyword evidence="3" id="KW-1185">Reference proteome</keyword>
<dbReference type="EMBL" id="KL367611">
    <property type="protein sequence ID" value="KFD61778.1"/>
    <property type="molecule type" value="Genomic_DNA"/>
</dbReference>
<evidence type="ECO:0000313" key="2">
    <source>
        <dbReference type="EMBL" id="KFD61778.1"/>
    </source>
</evidence>
<dbReference type="Proteomes" id="UP000030764">
    <property type="component" value="Unassembled WGS sequence"/>
</dbReference>
<proteinExistence type="predicted"/>
<gene>
    <name evidence="1" type="ORF">M513_04331</name>
    <name evidence="2" type="ORF">M514_04331</name>
</gene>
<evidence type="ECO:0000313" key="1">
    <source>
        <dbReference type="EMBL" id="KFD54897.1"/>
    </source>
</evidence>
<name>A0A085MX32_9BILA</name>
<accession>A0A085MX32</accession>
<evidence type="ECO:0000313" key="3">
    <source>
        <dbReference type="Proteomes" id="UP000030764"/>
    </source>
</evidence>
<sequence length="65" mass="7545">MTAMIRLNRFATTTQTRRYRYTRWEMDEANTVCAAGGIEAPKRLDRPSAVMSSRRRLMAIHKKNG</sequence>
<reference evidence="2 3" key="1">
    <citation type="journal article" date="2014" name="Nat. Genet.">
        <title>Genome and transcriptome of the porcine whipworm Trichuris suis.</title>
        <authorList>
            <person name="Jex A.R."/>
            <person name="Nejsum P."/>
            <person name="Schwarz E.M."/>
            <person name="Hu L."/>
            <person name="Young N.D."/>
            <person name="Hall R.S."/>
            <person name="Korhonen P.K."/>
            <person name="Liao S."/>
            <person name="Thamsborg S."/>
            <person name="Xia J."/>
            <person name="Xu P."/>
            <person name="Wang S."/>
            <person name="Scheerlinck J.P."/>
            <person name="Hofmann A."/>
            <person name="Sternberg P.W."/>
            <person name="Wang J."/>
            <person name="Gasser R.B."/>
        </authorList>
    </citation>
    <scope>NUCLEOTIDE SEQUENCE [LARGE SCALE GENOMIC DNA]</scope>
    <source>
        <strain evidence="2">DCEP-RM93F</strain>
        <strain evidence="1">DCEP-RM93M</strain>
    </source>
</reference>